<dbReference type="GO" id="GO:0043328">
    <property type="term" value="P:protein transport to vacuole involved in ubiquitin-dependent protein catabolic process via the multivesicular body sorting pathway"/>
    <property type="evidence" value="ECO:0007669"/>
    <property type="project" value="InterPro"/>
</dbReference>
<protein>
    <recommendedName>
        <fullName evidence="11">VHS domain-containing protein</fullName>
    </recommendedName>
</protein>
<comment type="caution">
    <text evidence="9">The sequence shown here is derived from an EMBL/GenBank/DDBJ whole genome shotgun (WGS) entry which is preliminary data.</text>
</comment>
<comment type="similarity">
    <text evidence="2">Belongs to the TOM1 family.</text>
</comment>
<keyword evidence="10" id="KW-1185">Reference proteome</keyword>
<dbReference type="AlphaFoldDB" id="A0A8S1ISS1"/>
<evidence type="ECO:0000256" key="5">
    <source>
        <dbReference type="ARBA" id="ARBA00023136"/>
    </source>
</evidence>
<evidence type="ECO:0000259" key="8">
    <source>
        <dbReference type="PROSITE" id="PS50909"/>
    </source>
</evidence>
<dbReference type="Gene3D" id="1.25.40.90">
    <property type="match status" value="1"/>
</dbReference>
<dbReference type="SMART" id="SM00288">
    <property type="entry name" value="VHS"/>
    <property type="match status" value="1"/>
</dbReference>
<dbReference type="Pfam" id="PF00790">
    <property type="entry name" value="VHS"/>
    <property type="match status" value="1"/>
</dbReference>
<comment type="subcellular location">
    <subcellularLocation>
        <location evidence="1">Membrane</location>
        <topology evidence="1">Peripheral membrane protein</topology>
    </subcellularLocation>
</comment>
<dbReference type="EMBL" id="CAJHUC010000514">
    <property type="protein sequence ID" value="CAD7696617.1"/>
    <property type="molecule type" value="Genomic_DNA"/>
</dbReference>
<dbReference type="CDD" id="cd03561">
    <property type="entry name" value="VHS"/>
    <property type="match status" value="1"/>
</dbReference>
<dbReference type="GO" id="GO:0005737">
    <property type="term" value="C:cytoplasm"/>
    <property type="evidence" value="ECO:0007669"/>
    <property type="project" value="UniProtKB-ARBA"/>
</dbReference>
<dbReference type="GO" id="GO:0043130">
    <property type="term" value="F:ubiquitin binding"/>
    <property type="evidence" value="ECO:0007669"/>
    <property type="project" value="InterPro"/>
</dbReference>
<dbReference type="GO" id="GO:0035091">
    <property type="term" value="F:phosphatidylinositol binding"/>
    <property type="evidence" value="ECO:0007669"/>
    <property type="project" value="InterPro"/>
</dbReference>
<feature type="compositionally biased region" description="Pro residues" evidence="6">
    <location>
        <begin position="419"/>
        <end position="432"/>
    </location>
</feature>
<gene>
    <name evidence="9" type="ORF">OSTQU699_LOCUS1978</name>
</gene>
<dbReference type="InterPro" id="IPR008942">
    <property type="entry name" value="ENTH_VHS"/>
</dbReference>
<evidence type="ECO:0000256" key="2">
    <source>
        <dbReference type="ARBA" id="ARBA00007708"/>
    </source>
</evidence>
<dbReference type="OrthoDB" id="2018246at2759"/>
<dbReference type="GO" id="GO:0016020">
    <property type="term" value="C:membrane"/>
    <property type="evidence" value="ECO:0007669"/>
    <property type="project" value="UniProtKB-SubCell"/>
</dbReference>
<name>A0A8S1ISS1_9CHLO</name>
<keyword evidence="5" id="KW-0472">Membrane</keyword>
<dbReference type="InterPro" id="IPR038425">
    <property type="entry name" value="GAT_sf"/>
</dbReference>
<dbReference type="PANTHER" id="PTHR45898:SF4">
    <property type="entry name" value="TARGET OF MYB PROTEIN 1"/>
    <property type="match status" value="1"/>
</dbReference>
<evidence type="ECO:0000256" key="6">
    <source>
        <dbReference type="SAM" id="MobiDB-lite"/>
    </source>
</evidence>
<sequence length="444" mass="47206">MANLRERLKDRLKGLGGPSDALERQMSGLLERATSEMWISPDWGLNMELVDLVNTHQGAPTYEKLFRVIRRRLARSNPKVQLLVLTVLETCVKNCGARMHAALASSDLWGDVVRLGDPKRRVDLEVQDRVLVMVEDFAHSLRPHEFQRAVLDLRDAGVRFPERPAGEIGLGIDPEPTAAAQAVGGVTEADQAAIQEALRDLERAETARRSGGAPGGQPPAVLASAPAGPAQEDLELARNAVDLFVEALDSIPPSDLGAVRQEFIADLASQCEGARPRLMRVINGAGDGDDLGTALAVMDDLNRAHARYEELRQSADAPRDAPAQSAPGLLPALVTDHTVAEHQQRGRAPAAAPDVLSGLAASPTSADSSSTAHDAFSMLAAEGVGRPAPVGVRPRQVVADGFDELVIARSPTARGGPQPGSPPRLQPPPQQQPAPDQTGDLISL</sequence>
<dbReference type="SUPFAM" id="SSF89009">
    <property type="entry name" value="GAT-like domain"/>
    <property type="match status" value="1"/>
</dbReference>
<dbReference type="InterPro" id="IPR044836">
    <property type="entry name" value="TOL_plant"/>
</dbReference>
<dbReference type="InterPro" id="IPR004152">
    <property type="entry name" value="GAT_dom"/>
</dbReference>
<keyword evidence="3" id="KW-0813">Transport</keyword>
<dbReference type="SUPFAM" id="SSF48464">
    <property type="entry name" value="ENTH/VHS domain"/>
    <property type="match status" value="1"/>
</dbReference>
<feature type="region of interest" description="Disordered" evidence="6">
    <location>
        <begin position="203"/>
        <end position="229"/>
    </location>
</feature>
<evidence type="ECO:0000313" key="10">
    <source>
        <dbReference type="Proteomes" id="UP000708148"/>
    </source>
</evidence>
<evidence type="ECO:0000256" key="3">
    <source>
        <dbReference type="ARBA" id="ARBA00022448"/>
    </source>
</evidence>
<dbReference type="Gene3D" id="1.20.58.160">
    <property type="match status" value="1"/>
</dbReference>
<organism evidence="9 10">
    <name type="scientific">Ostreobium quekettii</name>
    <dbReference type="NCBI Taxonomy" id="121088"/>
    <lineage>
        <taxon>Eukaryota</taxon>
        <taxon>Viridiplantae</taxon>
        <taxon>Chlorophyta</taxon>
        <taxon>core chlorophytes</taxon>
        <taxon>Ulvophyceae</taxon>
        <taxon>TCBD clade</taxon>
        <taxon>Bryopsidales</taxon>
        <taxon>Ostreobineae</taxon>
        <taxon>Ostreobiaceae</taxon>
        <taxon>Ostreobium</taxon>
    </lineage>
</organism>
<evidence type="ECO:0000256" key="4">
    <source>
        <dbReference type="ARBA" id="ARBA00022927"/>
    </source>
</evidence>
<feature type="domain" description="VHS" evidence="7">
    <location>
        <begin position="33"/>
        <end position="161"/>
    </location>
</feature>
<evidence type="ECO:0000259" key="7">
    <source>
        <dbReference type="PROSITE" id="PS50179"/>
    </source>
</evidence>
<dbReference type="PROSITE" id="PS50179">
    <property type="entry name" value="VHS"/>
    <property type="match status" value="1"/>
</dbReference>
<dbReference type="Proteomes" id="UP000708148">
    <property type="component" value="Unassembled WGS sequence"/>
</dbReference>
<evidence type="ECO:0000313" key="9">
    <source>
        <dbReference type="EMBL" id="CAD7696617.1"/>
    </source>
</evidence>
<evidence type="ECO:0000256" key="1">
    <source>
        <dbReference type="ARBA" id="ARBA00004170"/>
    </source>
</evidence>
<feature type="compositionally biased region" description="Low complexity" evidence="6">
    <location>
        <begin position="433"/>
        <end position="444"/>
    </location>
</feature>
<accession>A0A8S1ISS1</accession>
<dbReference type="Pfam" id="PF03127">
    <property type="entry name" value="GAT"/>
    <property type="match status" value="1"/>
</dbReference>
<reference evidence="9" key="1">
    <citation type="submission" date="2020-12" db="EMBL/GenBank/DDBJ databases">
        <authorList>
            <person name="Iha C."/>
        </authorList>
    </citation>
    <scope>NUCLEOTIDE SEQUENCE</scope>
</reference>
<feature type="domain" description="GAT" evidence="8">
    <location>
        <begin position="225"/>
        <end position="313"/>
    </location>
</feature>
<dbReference type="PROSITE" id="PS50909">
    <property type="entry name" value="GAT"/>
    <property type="match status" value="1"/>
</dbReference>
<feature type="region of interest" description="Disordered" evidence="6">
    <location>
        <begin position="403"/>
        <end position="444"/>
    </location>
</feature>
<evidence type="ECO:0008006" key="11">
    <source>
        <dbReference type="Google" id="ProtNLM"/>
    </source>
</evidence>
<dbReference type="InterPro" id="IPR002014">
    <property type="entry name" value="VHS_dom"/>
</dbReference>
<proteinExistence type="inferred from homology"/>
<dbReference type="PANTHER" id="PTHR45898">
    <property type="entry name" value="TOM1-LIKE PROTEIN"/>
    <property type="match status" value="1"/>
</dbReference>
<keyword evidence="4" id="KW-0653">Protein transport</keyword>